<dbReference type="GO" id="GO:0000160">
    <property type="term" value="P:phosphorelay signal transduction system"/>
    <property type="evidence" value="ECO:0007669"/>
    <property type="project" value="TreeGrafter"/>
</dbReference>
<evidence type="ECO:0000256" key="5">
    <source>
        <dbReference type="ARBA" id="ARBA00022777"/>
    </source>
</evidence>
<keyword evidence="7" id="KW-0472">Membrane</keyword>
<dbReference type="AlphaFoldDB" id="A0A7K0CNN1"/>
<feature type="region of interest" description="Disordered" evidence="6">
    <location>
        <begin position="640"/>
        <end position="712"/>
    </location>
</feature>
<comment type="caution">
    <text evidence="10">The sequence shown here is derived from an EMBL/GenBank/DDBJ whole genome shotgun (WGS) entry which is preliminary data.</text>
</comment>
<dbReference type="Pfam" id="PF02518">
    <property type="entry name" value="HATPase_c"/>
    <property type="match status" value="1"/>
</dbReference>
<dbReference type="EC" id="2.7.13.3" evidence="2"/>
<evidence type="ECO:0000256" key="4">
    <source>
        <dbReference type="ARBA" id="ARBA00022679"/>
    </source>
</evidence>
<dbReference type="SUPFAM" id="SSF55874">
    <property type="entry name" value="ATPase domain of HSP90 chaperone/DNA topoisomerase II/histidine kinase"/>
    <property type="match status" value="1"/>
</dbReference>
<keyword evidence="5" id="KW-0418">Kinase</keyword>
<protein>
    <recommendedName>
        <fullName evidence="2">histidine kinase</fullName>
        <ecNumber evidence="2">2.7.13.3</ecNumber>
    </recommendedName>
</protein>
<feature type="compositionally biased region" description="Polar residues" evidence="6">
    <location>
        <begin position="677"/>
        <end position="689"/>
    </location>
</feature>
<evidence type="ECO:0000256" key="7">
    <source>
        <dbReference type="SAM" id="Phobius"/>
    </source>
</evidence>
<feature type="compositionally biased region" description="Basic and acidic residues" evidence="6">
    <location>
        <begin position="761"/>
        <end position="783"/>
    </location>
</feature>
<keyword evidence="7" id="KW-1133">Transmembrane helix</keyword>
<evidence type="ECO:0000259" key="9">
    <source>
        <dbReference type="Pfam" id="PF08376"/>
    </source>
</evidence>
<keyword evidence="3" id="KW-0597">Phosphoprotein</keyword>
<evidence type="ECO:0000256" key="3">
    <source>
        <dbReference type="ARBA" id="ARBA00022553"/>
    </source>
</evidence>
<feature type="compositionally biased region" description="Low complexity" evidence="6">
    <location>
        <begin position="795"/>
        <end position="804"/>
    </location>
</feature>
<feature type="transmembrane region" description="Helical" evidence="7">
    <location>
        <begin position="313"/>
        <end position="336"/>
    </location>
</feature>
<dbReference type="InterPro" id="IPR003594">
    <property type="entry name" value="HATPase_dom"/>
</dbReference>
<dbReference type="Proteomes" id="UP000466345">
    <property type="component" value="Unassembled WGS sequence"/>
</dbReference>
<feature type="compositionally biased region" description="Pro residues" evidence="6">
    <location>
        <begin position="693"/>
        <end position="707"/>
    </location>
</feature>
<keyword evidence="4" id="KW-0808">Transferase</keyword>
<dbReference type="GO" id="GO:0005886">
    <property type="term" value="C:plasma membrane"/>
    <property type="evidence" value="ECO:0007669"/>
    <property type="project" value="TreeGrafter"/>
</dbReference>
<dbReference type="PANTHER" id="PTHR45436">
    <property type="entry name" value="SENSOR HISTIDINE KINASE YKOH"/>
    <property type="match status" value="1"/>
</dbReference>
<keyword evidence="7" id="KW-0812">Transmembrane</keyword>
<feature type="transmembrane region" description="Helical" evidence="7">
    <location>
        <begin position="20"/>
        <end position="41"/>
    </location>
</feature>
<comment type="catalytic activity">
    <reaction evidence="1">
        <text>ATP + protein L-histidine = ADP + protein N-phospho-L-histidine.</text>
        <dbReference type="EC" id="2.7.13.3"/>
    </reaction>
</comment>
<evidence type="ECO:0000259" key="8">
    <source>
        <dbReference type="Pfam" id="PF02518"/>
    </source>
</evidence>
<evidence type="ECO:0000256" key="1">
    <source>
        <dbReference type="ARBA" id="ARBA00000085"/>
    </source>
</evidence>
<sequence>MTSDRLPAAPRRRSPRLRSLQRILAGAVAAAMITIVVVATARELGRAESVRDYGTDLDRLAGPTLTLVSALQAERRTTAAYWNHRADELALHDQQDRTDLAAGVWHSAAASSADTQAVQTVLNGLAGVHSLRDRISGRDGDRDAVLTPYTAIIDRVISVPRALRPSDGDVAYGVGPLTGLLQAQEALAREDTLLAGAAHGSTLTAGERVRFAEAVGAARSSFAFNAADLPDESRTAYRSLTYSPAWGVLMHAEDLVLQAESAPDGTLVLPPEAVEWTEAYANLRAGLDGMTEDTMRALADRARDKASARRATAVWLAAGAGLLTFGAVALLVLLLGRLVRRTEEIRSSALDVTRRQLPPLILKLQRGEDADMSVLPPQTAENDEFGEIANVVAKLAEEVADAAKAVYEERFGFEKFAEGVTLRAVTLIVAILRSLDDLQDRYADTDSELLRELYELDHLTVRVRRQLENLLVLSGGAVANPHTEPVHVANLIVDAAGEARGFAQVTKEFRAEAWVAPDVAGQLTHLIAELIENATTYSPSGYEVTVRAADVPGGVAVEVEDQGRAPEHWYFQSLNSRLLDVPSYAVLAKSADQLGLFVVGQLAQRHGVQVSLREGRRGGVLASVLVPDALLTREPAGAAQYASLPPRKQPSRQRTQPHAAEILPETTPSGLARRLPTRTSQQHPATARTQEPPVRPAAARPPEPTPDPQAAAAVREALVRQAVAREIPRRATPPVRKPAAGKGSGPLLPQRVPGENLVTQLRKESAKNTPARDERPMDDRPLDDIESAFTGLQDALTAPATPAANPHDKDSER</sequence>
<gene>
    <name evidence="10" type="ORF">SRB5_52360</name>
</gene>
<name>A0A7K0CNN1_9ACTN</name>
<feature type="domain" description="Nitrate/nitrite sensing protein" evidence="9">
    <location>
        <begin position="67"/>
        <end position="287"/>
    </location>
</feature>
<feature type="region of interest" description="Disordered" evidence="6">
    <location>
        <begin position="728"/>
        <end position="813"/>
    </location>
</feature>
<dbReference type="GO" id="GO:0004673">
    <property type="term" value="F:protein histidine kinase activity"/>
    <property type="evidence" value="ECO:0007669"/>
    <property type="project" value="UniProtKB-EC"/>
</dbReference>
<dbReference type="InterPro" id="IPR036890">
    <property type="entry name" value="HATPase_C_sf"/>
</dbReference>
<proteinExistence type="predicted"/>
<keyword evidence="11" id="KW-1185">Reference proteome</keyword>
<dbReference type="RefSeq" id="WP_323378492.1">
    <property type="nucleotide sequence ID" value="NZ_WEGJ01000028.1"/>
</dbReference>
<dbReference type="EMBL" id="WEGJ01000028">
    <property type="protein sequence ID" value="MQY15059.1"/>
    <property type="molecule type" value="Genomic_DNA"/>
</dbReference>
<dbReference type="Gene3D" id="3.30.565.10">
    <property type="entry name" value="Histidine kinase-like ATPase, C-terminal domain"/>
    <property type="match status" value="1"/>
</dbReference>
<evidence type="ECO:0000313" key="10">
    <source>
        <dbReference type="EMBL" id="MQY15059.1"/>
    </source>
</evidence>
<reference evidence="10 11" key="1">
    <citation type="submission" date="2019-10" db="EMBL/GenBank/DDBJ databases">
        <title>Streptomyces smaragdinus sp. nov. and Streptomyces fabii sp. nov., isolated from the gut of fungus growing-termite Macrotermes natalensis.</title>
        <authorList>
            <person name="Schwitalla J."/>
            <person name="Benndorf R."/>
            <person name="Martin K."/>
            <person name="De Beer W."/>
            <person name="Kaster A.-K."/>
            <person name="Vollmers J."/>
            <person name="Poulsen M."/>
            <person name="Beemelmanns C."/>
        </authorList>
    </citation>
    <scope>NUCLEOTIDE SEQUENCE [LARGE SCALE GENOMIC DNA]</scope>
    <source>
        <strain evidence="10 11">RB5</strain>
    </source>
</reference>
<evidence type="ECO:0000256" key="2">
    <source>
        <dbReference type="ARBA" id="ARBA00012438"/>
    </source>
</evidence>
<dbReference type="InterPro" id="IPR013587">
    <property type="entry name" value="Nitrate/nitrite_sensing"/>
</dbReference>
<feature type="domain" description="Histidine kinase/HSP90-like ATPase" evidence="8">
    <location>
        <begin position="521"/>
        <end position="627"/>
    </location>
</feature>
<dbReference type="PANTHER" id="PTHR45436:SF5">
    <property type="entry name" value="SENSOR HISTIDINE KINASE TRCS"/>
    <property type="match status" value="1"/>
</dbReference>
<evidence type="ECO:0000313" key="11">
    <source>
        <dbReference type="Proteomes" id="UP000466345"/>
    </source>
</evidence>
<evidence type="ECO:0000256" key="6">
    <source>
        <dbReference type="SAM" id="MobiDB-lite"/>
    </source>
</evidence>
<dbReference type="Pfam" id="PF08376">
    <property type="entry name" value="NIT"/>
    <property type="match status" value="1"/>
</dbReference>
<dbReference type="InterPro" id="IPR050428">
    <property type="entry name" value="TCS_sensor_his_kinase"/>
</dbReference>
<accession>A0A7K0CNN1</accession>
<organism evidence="10 11">
    <name type="scientific">Streptomyces smaragdinus</name>
    <dbReference type="NCBI Taxonomy" id="2585196"/>
    <lineage>
        <taxon>Bacteria</taxon>
        <taxon>Bacillati</taxon>
        <taxon>Actinomycetota</taxon>
        <taxon>Actinomycetes</taxon>
        <taxon>Kitasatosporales</taxon>
        <taxon>Streptomycetaceae</taxon>
        <taxon>Streptomyces</taxon>
    </lineage>
</organism>